<evidence type="ECO:0000313" key="2">
    <source>
        <dbReference type="Proteomes" id="UP000653127"/>
    </source>
</evidence>
<dbReference type="AlphaFoldDB" id="A0A926DVX2"/>
<proteinExistence type="predicted"/>
<comment type="caution">
    <text evidence="1">The sequence shown here is derived from an EMBL/GenBank/DDBJ whole genome shotgun (WGS) entry which is preliminary data.</text>
</comment>
<name>A0A926DVX2_9FIRM</name>
<protein>
    <submittedName>
        <fullName evidence="1">Uncharacterized protein</fullName>
    </submittedName>
</protein>
<reference evidence="1" key="1">
    <citation type="submission" date="2020-08" db="EMBL/GenBank/DDBJ databases">
        <title>Genome public.</title>
        <authorList>
            <person name="Liu C."/>
            <person name="Sun Q."/>
        </authorList>
    </citation>
    <scope>NUCLEOTIDE SEQUENCE</scope>
    <source>
        <strain evidence="1">NSJ-31</strain>
    </source>
</reference>
<dbReference type="RefSeq" id="WP_249281844.1">
    <property type="nucleotide sequence ID" value="NZ_JACRST010000001.1"/>
</dbReference>
<evidence type="ECO:0000313" key="1">
    <source>
        <dbReference type="EMBL" id="MBC8545701.1"/>
    </source>
</evidence>
<sequence length="60" mass="7015">MNDIFNNLNDYFSFGFADVSGASYFDTLPDEVKQAVNEHIDEFHSMDELRRFAETMMRKG</sequence>
<accession>A0A926DVX2</accession>
<dbReference type="Proteomes" id="UP000653127">
    <property type="component" value="Unassembled WGS sequence"/>
</dbReference>
<gene>
    <name evidence="1" type="ORF">H8711_01945</name>
</gene>
<organism evidence="1 2">
    <name type="scientific">Ligaoa zhengdingensis</name>
    <dbReference type="NCBI Taxonomy" id="2763658"/>
    <lineage>
        <taxon>Bacteria</taxon>
        <taxon>Bacillati</taxon>
        <taxon>Bacillota</taxon>
        <taxon>Clostridia</taxon>
        <taxon>Eubacteriales</taxon>
        <taxon>Oscillospiraceae</taxon>
        <taxon>Ligaoa</taxon>
    </lineage>
</organism>
<keyword evidence="2" id="KW-1185">Reference proteome</keyword>
<dbReference type="EMBL" id="JACRST010000001">
    <property type="protein sequence ID" value="MBC8545701.1"/>
    <property type="molecule type" value="Genomic_DNA"/>
</dbReference>